<dbReference type="InterPro" id="IPR050141">
    <property type="entry name" value="GCL_type2/YbdK_subfam"/>
</dbReference>
<name>A0A7C4THK3_UNCW3</name>
<proteinExistence type="predicted"/>
<evidence type="ECO:0008006" key="2">
    <source>
        <dbReference type="Google" id="ProtNLM"/>
    </source>
</evidence>
<gene>
    <name evidence="1" type="ORF">ENV60_05130</name>
</gene>
<dbReference type="GO" id="GO:0004357">
    <property type="term" value="F:glutamate-cysteine ligase activity"/>
    <property type="evidence" value="ECO:0007669"/>
    <property type="project" value="InterPro"/>
</dbReference>
<dbReference type="SUPFAM" id="SSF55931">
    <property type="entry name" value="Glutamine synthetase/guanido kinase"/>
    <property type="match status" value="1"/>
</dbReference>
<dbReference type="Gene3D" id="3.30.590.20">
    <property type="match status" value="2"/>
</dbReference>
<evidence type="ECO:0000313" key="1">
    <source>
        <dbReference type="EMBL" id="HGV97661.1"/>
    </source>
</evidence>
<dbReference type="InterPro" id="IPR014746">
    <property type="entry name" value="Gln_synth/guanido_kin_cat_dom"/>
</dbReference>
<dbReference type="PANTHER" id="PTHR36510">
    <property type="entry name" value="GLUTAMATE--CYSTEINE LIGASE 2-RELATED"/>
    <property type="match status" value="1"/>
</dbReference>
<dbReference type="InterPro" id="IPR006336">
    <property type="entry name" value="GCS2"/>
</dbReference>
<dbReference type="PANTHER" id="PTHR36510:SF1">
    <property type="entry name" value="GLUTAMATE--CYSTEINE LIGASE 2-RELATED"/>
    <property type="match status" value="1"/>
</dbReference>
<accession>A0A7C4THK3</accession>
<organism evidence="1">
    <name type="scientific">candidate division WOR-3 bacterium</name>
    <dbReference type="NCBI Taxonomy" id="2052148"/>
    <lineage>
        <taxon>Bacteria</taxon>
        <taxon>Bacteria division WOR-3</taxon>
    </lineage>
</organism>
<protein>
    <recommendedName>
        <fullName evidence="2">Glutamate--cysteine ligase</fullName>
    </recommendedName>
</protein>
<dbReference type="EMBL" id="DTGZ01000094">
    <property type="protein sequence ID" value="HGV97661.1"/>
    <property type="molecule type" value="Genomic_DNA"/>
</dbReference>
<dbReference type="AlphaFoldDB" id="A0A7C4THK3"/>
<reference evidence="1" key="1">
    <citation type="journal article" date="2020" name="mSystems">
        <title>Genome- and Community-Level Interaction Insights into Carbon Utilization and Element Cycling Functions of Hydrothermarchaeota in Hydrothermal Sediment.</title>
        <authorList>
            <person name="Zhou Z."/>
            <person name="Liu Y."/>
            <person name="Xu W."/>
            <person name="Pan J."/>
            <person name="Luo Z.H."/>
            <person name="Li M."/>
        </authorList>
    </citation>
    <scope>NUCLEOTIDE SEQUENCE [LARGE SCALE GENOMIC DNA]</scope>
    <source>
        <strain evidence="1">SpSt-774</strain>
    </source>
</reference>
<dbReference type="Pfam" id="PF04107">
    <property type="entry name" value="GCS2"/>
    <property type="match status" value="1"/>
</dbReference>
<comment type="caution">
    <text evidence="1">The sequence shown here is derived from an EMBL/GenBank/DDBJ whole genome shotgun (WGS) entry which is preliminary data.</text>
</comment>
<dbReference type="GO" id="GO:0042398">
    <property type="term" value="P:modified amino acid biosynthetic process"/>
    <property type="evidence" value="ECO:0007669"/>
    <property type="project" value="InterPro"/>
</dbReference>
<sequence length="572" mass="67094">MSEICLRLKKVNPRQILKSLELAQKEGETNLYGIEKEFAFVRGCDLYPVQRIGKQSAYKFITTYGNIPYELRTRMMPEVFDYMIEVITEPEFFYHRAVDEIMRMEANLWCALSHIQNEFPNMDEILLSSGTLYKPAMIESDNIPEVWGRDKKAYLQEMVRRYGEKLTPQGMHGNISIPEPLIEYQYHHSDKKKERGSIGYVEFKNEVYVWLACRLRAFASLIIAIEANSPFDYVKDGEKFYTVITGFHSNRWARLPRIESTSHPLMLKNYRCFQLISRMLIDKGVIIGANNYMPLRPKGERRLGEMPLSFERACWLNDVMLDKYEIEIDPLLLHLRNAENLEFIEKLEIAEKSGWLKKKGYTLDGLIKLWQKENVRRLLAVPLNRIEIRCEESGGVYEFELAKCAFIMTLSLYLFSNPEFGEEFDYSKRALKLAEYNEEMAMKSGLNCSILHPFRGKEISMRIFLKELLNKLEGFAREIGTFNDLHPLYELAQGEKNEAEKKIDYVLKYLGKNPKKTKSGYIIVPEELIKNLLIHRKKYLLGELSSRMNWRLDEELAGDKYLEIYNLTKNSF</sequence>